<reference evidence="1" key="1">
    <citation type="submission" date="2020-03" db="EMBL/GenBank/DDBJ databases">
        <title>A high-quality chromosome-level genome assembly of a woody plant with both climbing and erect habits, Rhamnella rubrinervis.</title>
        <authorList>
            <person name="Lu Z."/>
            <person name="Yang Y."/>
            <person name="Zhu X."/>
            <person name="Sun Y."/>
        </authorList>
    </citation>
    <scope>NUCLEOTIDE SEQUENCE</scope>
    <source>
        <strain evidence="1">BYM</strain>
        <tissue evidence="1">Leaf</tissue>
    </source>
</reference>
<comment type="caution">
    <text evidence="1">The sequence shown here is derived from an EMBL/GenBank/DDBJ whole genome shotgun (WGS) entry which is preliminary data.</text>
</comment>
<protein>
    <submittedName>
        <fullName evidence="1">Uncharacterized protein</fullName>
    </submittedName>
</protein>
<evidence type="ECO:0000313" key="1">
    <source>
        <dbReference type="EMBL" id="KAF3456523.1"/>
    </source>
</evidence>
<sequence length="171" mass="19967">MQQLNVPYRTMSDNFKGNSLLDPIILSDSDNDIIFEIEDKDITYEEHWDKEQRQVVKEFLCGKCKVIVADEENCTSIRYATWKNTNNTKRQVRDKRRNSKSIFKKDIEDLAPFADISDISSSDPPDGECEQEIKAHEDNEVIEDSPKCKSYFEEFGSIKRKEMRFPQSQLG</sequence>
<name>A0A8K0HS07_9ROSA</name>
<organism evidence="1 2">
    <name type="scientific">Rhamnella rubrinervis</name>
    <dbReference type="NCBI Taxonomy" id="2594499"/>
    <lineage>
        <taxon>Eukaryota</taxon>
        <taxon>Viridiplantae</taxon>
        <taxon>Streptophyta</taxon>
        <taxon>Embryophyta</taxon>
        <taxon>Tracheophyta</taxon>
        <taxon>Spermatophyta</taxon>
        <taxon>Magnoliopsida</taxon>
        <taxon>eudicotyledons</taxon>
        <taxon>Gunneridae</taxon>
        <taxon>Pentapetalae</taxon>
        <taxon>rosids</taxon>
        <taxon>fabids</taxon>
        <taxon>Rosales</taxon>
        <taxon>Rhamnaceae</taxon>
        <taxon>rhamnoid group</taxon>
        <taxon>Rhamneae</taxon>
        <taxon>Rhamnella</taxon>
    </lineage>
</organism>
<evidence type="ECO:0000313" key="2">
    <source>
        <dbReference type="Proteomes" id="UP000796880"/>
    </source>
</evidence>
<gene>
    <name evidence="1" type="ORF">FNV43_RR01176</name>
</gene>
<accession>A0A8K0HS07</accession>
<proteinExistence type="predicted"/>
<dbReference type="EMBL" id="VOIH02000001">
    <property type="protein sequence ID" value="KAF3456523.1"/>
    <property type="molecule type" value="Genomic_DNA"/>
</dbReference>
<dbReference type="Proteomes" id="UP000796880">
    <property type="component" value="Unassembled WGS sequence"/>
</dbReference>
<keyword evidence="2" id="KW-1185">Reference proteome</keyword>
<dbReference type="AlphaFoldDB" id="A0A8K0HS07"/>